<proteinExistence type="predicted"/>
<gene>
    <name evidence="1" type="ORF">L484_021981</name>
</gene>
<dbReference type="AlphaFoldDB" id="W9R931"/>
<name>W9R931_9ROSA</name>
<dbReference type="Proteomes" id="UP000030645">
    <property type="component" value="Unassembled WGS sequence"/>
</dbReference>
<evidence type="ECO:0000313" key="1">
    <source>
        <dbReference type="EMBL" id="EXB42387.1"/>
    </source>
</evidence>
<dbReference type="EMBL" id="KE343820">
    <property type="protein sequence ID" value="EXB42387.1"/>
    <property type="molecule type" value="Genomic_DNA"/>
</dbReference>
<evidence type="ECO:0000313" key="2">
    <source>
        <dbReference type="Proteomes" id="UP000030645"/>
    </source>
</evidence>
<organism evidence="1 2">
    <name type="scientific">Morus notabilis</name>
    <dbReference type="NCBI Taxonomy" id="981085"/>
    <lineage>
        <taxon>Eukaryota</taxon>
        <taxon>Viridiplantae</taxon>
        <taxon>Streptophyta</taxon>
        <taxon>Embryophyta</taxon>
        <taxon>Tracheophyta</taxon>
        <taxon>Spermatophyta</taxon>
        <taxon>Magnoliopsida</taxon>
        <taxon>eudicotyledons</taxon>
        <taxon>Gunneridae</taxon>
        <taxon>Pentapetalae</taxon>
        <taxon>rosids</taxon>
        <taxon>fabids</taxon>
        <taxon>Rosales</taxon>
        <taxon>Moraceae</taxon>
        <taxon>Moreae</taxon>
        <taxon>Morus</taxon>
    </lineage>
</organism>
<protein>
    <submittedName>
        <fullName evidence="1">Uncharacterized protein</fullName>
    </submittedName>
</protein>
<accession>W9R931</accession>
<reference evidence="2" key="1">
    <citation type="submission" date="2013-01" db="EMBL/GenBank/DDBJ databases">
        <title>Draft Genome Sequence of a Mulberry Tree, Morus notabilis C.K. Schneid.</title>
        <authorList>
            <person name="He N."/>
            <person name="Zhao S."/>
        </authorList>
    </citation>
    <scope>NUCLEOTIDE SEQUENCE</scope>
</reference>
<keyword evidence="2" id="KW-1185">Reference proteome</keyword>
<sequence>MLVFNGCGAVGIGGYRPVLRWDTTGITDRYWYLETTTSKQPPIPVVAAQYRDWILFGISAGHQYRGQFYGGYRTVS</sequence>